<name>A0ACC2FZ01_DALPE</name>
<keyword evidence="2" id="KW-1185">Reference proteome</keyword>
<evidence type="ECO:0000313" key="2">
    <source>
        <dbReference type="Proteomes" id="UP001157502"/>
    </source>
</evidence>
<evidence type="ECO:0000313" key="1">
    <source>
        <dbReference type="EMBL" id="KAJ7996498.1"/>
    </source>
</evidence>
<dbReference type="EMBL" id="CM055747">
    <property type="protein sequence ID" value="KAJ7996498.1"/>
    <property type="molecule type" value="Genomic_DNA"/>
</dbReference>
<sequence length="225" mass="25486">MTSPVKSSIDKTVECLGVSEEPIEEICSSTETDHISLSSISDCVSEISLPAEPQPNIALRPSMDGKQTPMLFTDQPSWLPERTNTQVEILRRIRENLAYMDLILGEWLEPQEEPEKSIGWITRWLSNKKGNRVSNTVGMDQKTGPVKSGTRTDMKGIQQDRLDKLNEVFRVCSERLAELNQQVQGIPTCSSPDSPEKITVQRFVSNSYRVFIELGHTFMYCPDRH</sequence>
<dbReference type="Proteomes" id="UP001157502">
    <property type="component" value="Chromosome 20"/>
</dbReference>
<organism evidence="1 2">
    <name type="scientific">Dallia pectoralis</name>
    <name type="common">Alaska blackfish</name>
    <dbReference type="NCBI Taxonomy" id="75939"/>
    <lineage>
        <taxon>Eukaryota</taxon>
        <taxon>Metazoa</taxon>
        <taxon>Chordata</taxon>
        <taxon>Craniata</taxon>
        <taxon>Vertebrata</taxon>
        <taxon>Euteleostomi</taxon>
        <taxon>Actinopterygii</taxon>
        <taxon>Neopterygii</taxon>
        <taxon>Teleostei</taxon>
        <taxon>Protacanthopterygii</taxon>
        <taxon>Esociformes</taxon>
        <taxon>Umbridae</taxon>
        <taxon>Dallia</taxon>
    </lineage>
</organism>
<proteinExistence type="predicted"/>
<gene>
    <name evidence="1" type="ORF">DPEC_G00237680</name>
</gene>
<protein>
    <submittedName>
        <fullName evidence="1">Uncharacterized protein</fullName>
    </submittedName>
</protein>
<comment type="caution">
    <text evidence="1">The sequence shown here is derived from an EMBL/GenBank/DDBJ whole genome shotgun (WGS) entry which is preliminary data.</text>
</comment>
<reference evidence="1" key="1">
    <citation type="submission" date="2021-05" db="EMBL/GenBank/DDBJ databases">
        <authorList>
            <person name="Pan Q."/>
            <person name="Jouanno E."/>
            <person name="Zahm M."/>
            <person name="Klopp C."/>
            <person name="Cabau C."/>
            <person name="Louis A."/>
            <person name="Berthelot C."/>
            <person name="Parey E."/>
            <person name="Roest Crollius H."/>
            <person name="Montfort J."/>
            <person name="Robinson-Rechavi M."/>
            <person name="Bouchez O."/>
            <person name="Lampietro C."/>
            <person name="Lopez Roques C."/>
            <person name="Donnadieu C."/>
            <person name="Postlethwait J."/>
            <person name="Bobe J."/>
            <person name="Dillon D."/>
            <person name="Chandos A."/>
            <person name="von Hippel F."/>
            <person name="Guiguen Y."/>
        </authorList>
    </citation>
    <scope>NUCLEOTIDE SEQUENCE</scope>
    <source>
        <strain evidence="1">YG-Jan2019</strain>
    </source>
</reference>
<accession>A0ACC2FZ01</accession>